<dbReference type="EMBL" id="JACRTF010000001">
    <property type="protein sequence ID" value="MBC8594563.1"/>
    <property type="molecule type" value="Genomic_DNA"/>
</dbReference>
<dbReference type="RefSeq" id="WP_262435656.1">
    <property type="nucleotide sequence ID" value="NZ_JACRTF010000001.1"/>
</dbReference>
<dbReference type="Proteomes" id="UP000651085">
    <property type="component" value="Unassembled WGS sequence"/>
</dbReference>
<reference evidence="1" key="1">
    <citation type="submission" date="2020-08" db="EMBL/GenBank/DDBJ databases">
        <title>Genome public.</title>
        <authorList>
            <person name="Liu C."/>
            <person name="Sun Q."/>
        </authorList>
    </citation>
    <scope>NUCLEOTIDE SEQUENCE</scope>
    <source>
        <strain evidence="1">N12</strain>
    </source>
</reference>
<dbReference type="AlphaFoldDB" id="A0A926F5H1"/>
<proteinExistence type="predicted"/>
<evidence type="ECO:0000313" key="2">
    <source>
        <dbReference type="Proteomes" id="UP000651085"/>
    </source>
</evidence>
<keyword evidence="2" id="KW-1185">Reference proteome</keyword>
<comment type="caution">
    <text evidence="1">The sequence shown here is derived from an EMBL/GenBank/DDBJ whole genome shotgun (WGS) entry which is preliminary data.</text>
</comment>
<gene>
    <name evidence="1" type="ORF">H8744_15230</name>
</gene>
<evidence type="ECO:0000313" key="1">
    <source>
        <dbReference type="EMBL" id="MBC8594563.1"/>
    </source>
</evidence>
<accession>A0A926F5H1</accession>
<protein>
    <submittedName>
        <fullName evidence="1">Uncharacterized protein</fullName>
    </submittedName>
</protein>
<name>A0A926F5H1_9BACT</name>
<sequence length="133" mass="15195">METILIDEKEIKEKFVEKAHEINKLLAGSLDAKMIEYGLNPYNYVGGLSGTISSNDLSLEDNINNLFAVFTSNYAESIFFQCENIKQMNTLNLIQDYLRLKGLEDDFLKFRDANRTKMPTNSNKLTTALSKEK</sequence>
<organism evidence="1 2">
    <name type="scientific">Jilunia laotingensis</name>
    <dbReference type="NCBI Taxonomy" id="2763675"/>
    <lineage>
        <taxon>Bacteria</taxon>
        <taxon>Pseudomonadati</taxon>
        <taxon>Bacteroidota</taxon>
        <taxon>Bacteroidia</taxon>
        <taxon>Bacteroidales</taxon>
        <taxon>Bacteroidaceae</taxon>
        <taxon>Jilunia</taxon>
    </lineage>
</organism>